<keyword evidence="7 11" id="KW-0560">Oxidoreductase</keyword>
<name>A0A6P8ZD41_DROAB</name>
<dbReference type="Pfam" id="PF07993">
    <property type="entry name" value="NAD_binding_4"/>
    <property type="match status" value="1"/>
</dbReference>
<dbReference type="Proteomes" id="UP000515160">
    <property type="component" value="Chromosome 2R"/>
</dbReference>
<evidence type="ECO:0000256" key="4">
    <source>
        <dbReference type="ARBA" id="ARBA00022692"/>
    </source>
</evidence>
<keyword evidence="4 11" id="KW-0812">Transmembrane</keyword>
<evidence type="ECO:0000256" key="7">
    <source>
        <dbReference type="ARBA" id="ARBA00023002"/>
    </source>
</evidence>
<dbReference type="GO" id="GO:0102965">
    <property type="term" value="F:alcohol-forming long-chain fatty acyl-CoA reductase activity"/>
    <property type="evidence" value="ECO:0007669"/>
    <property type="project" value="UniProtKB-EC"/>
</dbReference>
<reference evidence="15" key="1">
    <citation type="submission" date="2025-08" db="UniProtKB">
        <authorList>
            <consortium name="RefSeq"/>
        </authorList>
    </citation>
    <scope>IDENTIFICATION</scope>
    <source>
        <strain evidence="15">15112-1751.03</strain>
        <tissue evidence="15">Whole Adult</tissue>
    </source>
</reference>
<dbReference type="PANTHER" id="PTHR11011:SF60">
    <property type="entry name" value="FATTY ACYL-COA REDUCTASE-RELATED"/>
    <property type="match status" value="1"/>
</dbReference>
<accession>A0A6P8ZD41</accession>
<sequence length="499" mass="57331">MESEIQSFYKNKTIFITGGTGFLGKVTIEKLLRSTQVKRIYVLVRSKKGVNIQDRIAAWDKDPLFSELRKSNANFLERIVPIAGDTQLPDLGISSTDRKLLVNETQILLHLAATVNFDERLYVALDINTRGTRLAIQLAKEMRQLEAFVHVSTAYSNCVLEHIGETFYPDNLSCSADKALELRELLSNDLIDKLTPGIIDKYPNTYTFTKALAEQIVQKEAQDLPACIFRPGMILTAYKEPTPGWVDNLLGPISIFYGCGIGVLRVMLVEKSGISHIVPVDYSANMILSMAWKTAKENAQHSVGKVPTVYNFTNSDQNKLTWGQLAQSIIEKRHLVPLPNMLWFPFLRLFSQNWKFQLAILIYHILPGHFIDFVLRLRGQKPRMINVYKKIHKNIKRLSPFSLSSWTFEMNNANRLLQSMSPKDREIFQFDMATVDWDEYFTVALFGMRLYITKEKPTEESLRKATHTFNRFRLYNRILHVIIFAILAVLIWGLLKLFT</sequence>
<dbReference type="OrthoDB" id="429813at2759"/>
<keyword evidence="5 11" id="KW-0521">NADP</keyword>
<dbReference type="CDD" id="cd05236">
    <property type="entry name" value="FAR-N_SDR_e"/>
    <property type="match status" value="1"/>
</dbReference>
<comment type="subcellular location">
    <subcellularLocation>
        <location evidence="1">Membrane</location>
        <topology evidence="1">Multi-pass membrane protein</topology>
    </subcellularLocation>
</comment>
<dbReference type="AlphaFoldDB" id="A0A6P8ZD41"/>
<evidence type="ECO:0000259" key="12">
    <source>
        <dbReference type="Pfam" id="PF03015"/>
    </source>
</evidence>
<protein>
    <recommendedName>
        <fullName evidence="11">Fatty acyl-CoA reductase</fullName>
        <ecNumber evidence="11">1.2.1.84</ecNumber>
    </recommendedName>
</protein>
<dbReference type="GeneID" id="117574829"/>
<dbReference type="EC" id="1.2.1.84" evidence="11"/>
<evidence type="ECO:0000259" key="13">
    <source>
        <dbReference type="Pfam" id="PF07993"/>
    </source>
</evidence>
<evidence type="ECO:0000256" key="2">
    <source>
        <dbReference type="ARBA" id="ARBA00005928"/>
    </source>
</evidence>
<evidence type="ECO:0000256" key="9">
    <source>
        <dbReference type="ARBA" id="ARBA00023136"/>
    </source>
</evidence>
<dbReference type="SUPFAM" id="SSF51735">
    <property type="entry name" value="NAD(P)-binding Rossmann-fold domains"/>
    <property type="match status" value="1"/>
</dbReference>
<dbReference type="InterPro" id="IPR013120">
    <property type="entry name" value="FAR_NAD-bd"/>
</dbReference>
<dbReference type="GO" id="GO:0005777">
    <property type="term" value="C:peroxisome"/>
    <property type="evidence" value="ECO:0007669"/>
    <property type="project" value="TreeGrafter"/>
</dbReference>
<organism evidence="14 15">
    <name type="scientific">Drosophila albomicans</name>
    <name type="common">Fruit fly</name>
    <dbReference type="NCBI Taxonomy" id="7291"/>
    <lineage>
        <taxon>Eukaryota</taxon>
        <taxon>Metazoa</taxon>
        <taxon>Ecdysozoa</taxon>
        <taxon>Arthropoda</taxon>
        <taxon>Hexapoda</taxon>
        <taxon>Insecta</taxon>
        <taxon>Pterygota</taxon>
        <taxon>Neoptera</taxon>
        <taxon>Endopterygota</taxon>
        <taxon>Diptera</taxon>
        <taxon>Brachycera</taxon>
        <taxon>Muscomorpha</taxon>
        <taxon>Ephydroidea</taxon>
        <taxon>Drosophilidae</taxon>
        <taxon>Drosophila</taxon>
    </lineage>
</organism>
<comment type="function">
    <text evidence="11">Catalyzes the reduction of fatty acyl-CoA to fatty alcohols.</text>
</comment>
<dbReference type="FunFam" id="3.40.50.720:FF:000143">
    <property type="entry name" value="Fatty acyl-CoA reductase"/>
    <property type="match status" value="1"/>
</dbReference>
<dbReference type="InterPro" id="IPR033640">
    <property type="entry name" value="FAR_C"/>
</dbReference>
<keyword evidence="14" id="KW-1185">Reference proteome</keyword>
<dbReference type="InterPro" id="IPR026055">
    <property type="entry name" value="FAR"/>
</dbReference>
<feature type="domain" description="Fatty acyl-CoA reductase C-terminal" evidence="12">
    <location>
        <begin position="363"/>
        <end position="455"/>
    </location>
</feature>
<evidence type="ECO:0000256" key="3">
    <source>
        <dbReference type="ARBA" id="ARBA00022516"/>
    </source>
</evidence>
<comment type="catalytic activity">
    <reaction evidence="10 11">
        <text>a long-chain fatty acyl-CoA + 2 NADPH + 2 H(+) = a long-chain primary fatty alcohol + 2 NADP(+) + CoA</text>
        <dbReference type="Rhea" id="RHEA:52716"/>
        <dbReference type="ChEBI" id="CHEBI:15378"/>
        <dbReference type="ChEBI" id="CHEBI:57287"/>
        <dbReference type="ChEBI" id="CHEBI:57783"/>
        <dbReference type="ChEBI" id="CHEBI:58349"/>
        <dbReference type="ChEBI" id="CHEBI:77396"/>
        <dbReference type="ChEBI" id="CHEBI:83139"/>
        <dbReference type="EC" id="1.2.1.84"/>
    </reaction>
</comment>
<proteinExistence type="inferred from homology"/>
<dbReference type="InterPro" id="IPR036291">
    <property type="entry name" value="NAD(P)-bd_dom_sf"/>
</dbReference>
<dbReference type="PANTHER" id="PTHR11011">
    <property type="entry name" value="MALE STERILITY PROTEIN 2-RELATED"/>
    <property type="match status" value="1"/>
</dbReference>
<dbReference type="Pfam" id="PF03015">
    <property type="entry name" value="Sterile"/>
    <property type="match status" value="1"/>
</dbReference>
<evidence type="ECO:0000256" key="8">
    <source>
        <dbReference type="ARBA" id="ARBA00023098"/>
    </source>
</evidence>
<keyword evidence="3 11" id="KW-0444">Lipid biosynthesis</keyword>
<evidence type="ECO:0000256" key="1">
    <source>
        <dbReference type="ARBA" id="ARBA00004141"/>
    </source>
</evidence>
<evidence type="ECO:0000256" key="6">
    <source>
        <dbReference type="ARBA" id="ARBA00022989"/>
    </source>
</evidence>
<evidence type="ECO:0000313" key="15">
    <source>
        <dbReference type="RefSeq" id="XP_034114692.1"/>
    </source>
</evidence>
<feature type="transmembrane region" description="Helical" evidence="11">
    <location>
        <begin position="354"/>
        <end position="375"/>
    </location>
</feature>
<keyword evidence="6 11" id="KW-1133">Transmembrane helix</keyword>
<evidence type="ECO:0000256" key="5">
    <source>
        <dbReference type="ARBA" id="ARBA00022857"/>
    </source>
</evidence>
<evidence type="ECO:0000313" key="14">
    <source>
        <dbReference type="Proteomes" id="UP000515160"/>
    </source>
</evidence>
<evidence type="ECO:0000256" key="10">
    <source>
        <dbReference type="ARBA" id="ARBA00052530"/>
    </source>
</evidence>
<gene>
    <name evidence="15" type="primary">LOC117574829</name>
</gene>
<feature type="transmembrane region" description="Helical" evidence="11">
    <location>
        <begin position="474"/>
        <end position="495"/>
    </location>
</feature>
<comment type="similarity">
    <text evidence="2 11">Belongs to the fatty acyl-CoA reductase family.</text>
</comment>
<keyword evidence="8 11" id="KW-0443">Lipid metabolism</keyword>
<keyword evidence="9 11" id="KW-0472">Membrane</keyword>
<dbReference type="Gene3D" id="3.40.50.720">
    <property type="entry name" value="NAD(P)-binding Rossmann-like Domain"/>
    <property type="match status" value="1"/>
</dbReference>
<dbReference type="CDD" id="cd09071">
    <property type="entry name" value="FAR_C"/>
    <property type="match status" value="1"/>
</dbReference>
<dbReference type="GO" id="GO:0016020">
    <property type="term" value="C:membrane"/>
    <property type="evidence" value="ECO:0007669"/>
    <property type="project" value="UniProtKB-SubCell"/>
</dbReference>
<dbReference type="GO" id="GO:0035336">
    <property type="term" value="P:long-chain fatty-acyl-CoA metabolic process"/>
    <property type="evidence" value="ECO:0007669"/>
    <property type="project" value="TreeGrafter"/>
</dbReference>
<evidence type="ECO:0000256" key="11">
    <source>
        <dbReference type="RuleBase" id="RU363097"/>
    </source>
</evidence>
<feature type="domain" description="Thioester reductase (TE)" evidence="13">
    <location>
        <begin position="16"/>
        <end position="287"/>
    </location>
</feature>
<dbReference type="RefSeq" id="XP_034114692.1">
    <property type="nucleotide sequence ID" value="XM_034258801.2"/>
</dbReference>
<dbReference type="GO" id="GO:0080019">
    <property type="term" value="F:alcohol-forming very long-chain fatty acyl-CoA reductase activity"/>
    <property type="evidence" value="ECO:0007669"/>
    <property type="project" value="InterPro"/>
</dbReference>